<dbReference type="Gene3D" id="2.60.40.1230">
    <property type="match status" value="1"/>
</dbReference>
<dbReference type="GO" id="GO:0006886">
    <property type="term" value="P:intracellular protein transport"/>
    <property type="evidence" value="ECO:0007669"/>
    <property type="project" value="UniProtKB-UniRule"/>
</dbReference>
<dbReference type="InterPro" id="IPR016024">
    <property type="entry name" value="ARM-type_fold"/>
</dbReference>
<comment type="subcellular location">
    <subcellularLocation>
        <location evidence="1">Cytoplasmic vesicle membrane</location>
    </subcellularLocation>
    <subcellularLocation>
        <location evidence="9">Endomembrane system</location>
        <topology evidence="9">Peripheral membrane protein</topology>
        <orientation evidence="9">Cytoplasmic side</orientation>
    </subcellularLocation>
    <subcellularLocation>
        <location evidence="2">Golgi apparatus</location>
    </subcellularLocation>
</comment>
<dbReference type="PIRSF" id="PIRSF037094">
    <property type="entry name" value="AP1_complex_gamma"/>
    <property type="match status" value="1"/>
</dbReference>
<evidence type="ECO:0000256" key="9">
    <source>
        <dbReference type="ARBA" id="ARBA00029433"/>
    </source>
</evidence>
<dbReference type="Pfam" id="PF02883">
    <property type="entry name" value="Alpha_adaptinC2"/>
    <property type="match status" value="1"/>
</dbReference>
<reference evidence="13" key="2">
    <citation type="submission" date="2025-09" db="UniProtKB">
        <authorList>
            <consortium name="Ensembl"/>
        </authorList>
    </citation>
    <scope>IDENTIFICATION</scope>
</reference>
<evidence type="ECO:0000256" key="1">
    <source>
        <dbReference type="ARBA" id="ARBA00004156"/>
    </source>
</evidence>
<protein>
    <recommendedName>
        <fullName evidence="10">AP-1 complex subunit gamma</fullName>
    </recommendedName>
</protein>
<comment type="similarity">
    <text evidence="3 10">Belongs to the adaptor complexes large subunit family.</text>
</comment>
<proteinExistence type="inferred from homology"/>
<name>A0A8C8BYE5_ONCTS</name>
<dbReference type="InterPro" id="IPR002553">
    <property type="entry name" value="Clathrin/coatomer_adapt-like_N"/>
</dbReference>
<keyword evidence="5 10" id="KW-0653">Protein transport</keyword>
<keyword evidence="6 10" id="KW-0333">Golgi apparatus</keyword>
<dbReference type="Proteomes" id="UP000694402">
    <property type="component" value="Unassembled WGS sequence"/>
</dbReference>
<organism evidence="13 14">
    <name type="scientific">Oncorhynchus tshawytscha</name>
    <name type="common">Chinook salmon</name>
    <name type="synonym">Salmo tshawytscha</name>
    <dbReference type="NCBI Taxonomy" id="74940"/>
    <lineage>
        <taxon>Eukaryota</taxon>
        <taxon>Metazoa</taxon>
        <taxon>Chordata</taxon>
        <taxon>Craniata</taxon>
        <taxon>Vertebrata</taxon>
        <taxon>Euteleostomi</taxon>
        <taxon>Actinopterygii</taxon>
        <taxon>Neopterygii</taxon>
        <taxon>Teleostei</taxon>
        <taxon>Protacanthopterygii</taxon>
        <taxon>Salmoniformes</taxon>
        <taxon>Salmonidae</taxon>
        <taxon>Salmoninae</taxon>
        <taxon>Oncorhynchus</taxon>
    </lineage>
</organism>
<dbReference type="InterPro" id="IPR050840">
    <property type="entry name" value="Adaptor_Complx_Large_Subunit"/>
</dbReference>
<accession>A0A8C8BYE5</accession>
<evidence type="ECO:0000313" key="13">
    <source>
        <dbReference type="Ensembl" id="ENSOTSP00005000610.1"/>
    </source>
</evidence>
<evidence type="ECO:0000256" key="6">
    <source>
        <dbReference type="ARBA" id="ARBA00023034"/>
    </source>
</evidence>
<feature type="domain" description="Clathrin adaptor alpha/beta/gamma-adaptin appendage Ig-like subdomain" evidence="12">
    <location>
        <begin position="668"/>
        <end position="711"/>
    </location>
</feature>
<dbReference type="GO" id="GO:0016192">
    <property type="term" value="P:vesicle-mediated transport"/>
    <property type="evidence" value="ECO:0007669"/>
    <property type="project" value="InterPro"/>
</dbReference>
<evidence type="ECO:0000256" key="7">
    <source>
        <dbReference type="ARBA" id="ARBA00023136"/>
    </source>
</evidence>
<evidence type="ECO:0000256" key="4">
    <source>
        <dbReference type="ARBA" id="ARBA00022448"/>
    </source>
</evidence>
<dbReference type="GO" id="GO:0030121">
    <property type="term" value="C:AP-1 adaptor complex"/>
    <property type="evidence" value="ECO:0007669"/>
    <property type="project" value="InterPro"/>
</dbReference>
<evidence type="ECO:0000259" key="11">
    <source>
        <dbReference type="Pfam" id="PF01602"/>
    </source>
</evidence>
<reference evidence="13" key="1">
    <citation type="submission" date="2025-08" db="UniProtKB">
        <authorList>
            <consortium name="Ensembl"/>
        </authorList>
    </citation>
    <scope>IDENTIFICATION</scope>
</reference>
<evidence type="ECO:0000256" key="10">
    <source>
        <dbReference type="PIRNR" id="PIRNR037094"/>
    </source>
</evidence>
<keyword evidence="4 10" id="KW-0813">Transport</keyword>
<gene>
    <name evidence="13" type="primary">AP1G1</name>
</gene>
<dbReference type="GeneTree" id="ENSGT00950000182838"/>
<feature type="domain" description="Clathrin/coatomer adaptor adaptin-like N-terminal" evidence="11">
    <location>
        <begin position="23"/>
        <end position="569"/>
    </location>
</feature>
<keyword evidence="8 10" id="KW-0968">Cytoplasmic vesicle</keyword>
<evidence type="ECO:0000259" key="12">
    <source>
        <dbReference type="Pfam" id="PF02883"/>
    </source>
</evidence>
<evidence type="ECO:0000256" key="5">
    <source>
        <dbReference type="ARBA" id="ARBA00022927"/>
    </source>
</evidence>
<evidence type="ECO:0000256" key="8">
    <source>
        <dbReference type="ARBA" id="ARBA00023329"/>
    </source>
</evidence>
<dbReference type="Pfam" id="PF01602">
    <property type="entry name" value="Adaptin_N"/>
    <property type="match status" value="1"/>
</dbReference>
<dbReference type="AlphaFoldDB" id="A0A8C8BYE5"/>
<dbReference type="Gene3D" id="1.25.10.10">
    <property type="entry name" value="Leucine-rich Repeat Variant"/>
    <property type="match status" value="1"/>
</dbReference>
<dbReference type="Ensembl" id="ENSOTST00005000710.2">
    <property type="protein sequence ID" value="ENSOTSP00005000610.1"/>
    <property type="gene ID" value="ENSOTSG00005030641.2"/>
</dbReference>
<evidence type="ECO:0000313" key="14">
    <source>
        <dbReference type="Proteomes" id="UP000694402"/>
    </source>
</evidence>
<dbReference type="InterPro" id="IPR013041">
    <property type="entry name" value="Clathrin_app_Ig-like_sf"/>
</dbReference>
<dbReference type="InterPro" id="IPR011989">
    <property type="entry name" value="ARM-like"/>
</dbReference>
<sequence length="816" mass="90977">MPAPIRLRELIRTIRTARTQAEEREMIQKECAAIRSSFREEDNTYRCRNVAKLLYMHMLGYPAHFGQLECLKLIASQKFTDKRIGYLGAMLLLDERQDVHLLMTNCIKNDLNHSTQYVQGLALCTLGCMGSSEMCRDLAGEVEKLLKTSNSYLRKKAALCAVHVIRKVPELMEMFLPATKNLLSEKNHGVLHTSVVLLTEMCERSPDMLLHFRKLVPQLVRILKNLIMSGYSPEHDVSGISDPFLQVRILRLLRILGRSDDDSSEAMNDILAQVATNTETSKNVGNAILYETVLTIMDIKSESGLRVLAINILGRFLLNNDKNIRYVALTSLLKTVQTDHNAVQRHRSTIVDCLKDLDVSIKRRAMELSFALVNGNNIRGMMKELLYFLDSCDPEFKADCASGVFLAAEKYAPSKRWHIDTIMRVLTTAGSYVRDDSVPNLIQLITNSVEMHAYTVQRLYKALLDDISQQPLVQVSSWCIGEYGDLLVSGQCEEEEPIQDEVLDVLEGLLVSNLSTPVTRGYSLTAIMKLSTRFSSVNRIKKVVSIYSSSIDVELQQRAVEYNALFKKYDHMRALMFCPNPLYYRFNLQILSITGLIYKSSLYYRFNLHVLYDLVSLLFQANDLLDLLGGNDVVPVIQTTLPTKPASAGGELLDLLGDLSLSGRTTVNGLKIEFTFERANPNPNIAVITIHATNTTEADMTEFVFQAAVPKVTPAVPSETLGSRPGSVVTGRDREVRGATHNWPSVVRVREGLVGRDVLVSSCTSDSCGGMGAVRANQGCQVHSVSSGTLVRLASGLDVRCVKKQCGWLGCVSEDA</sequence>
<dbReference type="InterPro" id="IPR017107">
    <property type="entry name" value="AP1_complex_gsu"/>
</dbReference>
<evidence type="ECO:0000256" key="3">
    <source>
        <dbReference type="ARBA" id="ARBA00006613"/>
    </source>
</evidence>
<dbReference type="SUPFAM" id="SSF48371">
    <property type="entry name" value="ARM repeat"/>
    <property type="match status" value="1"/>
</dbReference>
<keyword evidence="14" id="KW-1185">Reference proteome</keyword>
<dbReference type="SUPFAM" id="SSF49348">
    <property type="entry name" value="Clathrin adaptor appendage domain"/>
    <property type="match status" value="1"/>
</dbReference>
<evidence type="ECO:0000256" key="2">
    <source>
        <dbReference type="ARBA" id="ARBA00004555"/>
    </source>
</evidence>
<dbReference type="FunFam" id="1.25.10.10:FF:000030">
    <property type="entry name" value="AP-1 complex subunit gamma"/>
    <property type="match status" value="1"/>
</dbReference>
<dbReference type="InterPro" id="IPR008152">
    <property type="entry name" value="Clathrin_a/b/g-adaptin_app_Ig"/>
</dbReference>
<keyword evidence="7 10" id="KW-0472">Membrane</keyword>
<dbReference type="PANTHER" id="PTHR22780">
    <property type="entry name" value="ADAPTIN, ALPHA/GAMMA/EPSILON"/>
    <property type="match status" value="1"/>
</dbReference>